<dbReference type="OrthoDB" id="3183565at2"/>
<dbReference type="Pfam" id="PF19605">
    <property type="entry name" value="DUF6110"/>
    <property type="match status" value="1"/>
</dbReference>
<organism evidence="1 2">
    <name type="scientific">Slackia isoflavoniconvertens</name>
    <dbReference type="NCBI Taxonomy" id="572010"/>
    <lineage>
        <taxon>Bacteria</taxon>
        <taxon>Bacillati</taxon>
        <taxon>Actinomycetota</taxon>
        <taxon>Coriobacteriia</taxon>
        <taxon>Eggerthellales</taxon>
        <taxon>Eggerthellaceae</taxon>
        <taxon>Slackia</taxon>
    </lineage>
</organism>
<proteinExistence type="predicted"/>
<dbReference type="Proteomes" id="UP000271472">
    <property type="component" value="Unassembled WGS sequence"/>
</dbReference>
<evidence type="ECO:0000313" key="1">
    <source>
        <dbReference type="EMBL" id="RNM33636.1"/>
    </source>
</evidence>
<dbReference type="AlphaFoldDB" id="A0A3N0IAL4"/>
<reference evidence="2" key="1">
    <citation type="submission" date="2018-05" db="EMBL/GenBank/DDBJ databases">
        <title>Genome Sequencing of selected type strains of the family Eggerthellaceae.</title>
        <authorList>
            <person name="Danylec N."/>
            <person name="Stoll D.A."/>
            <person name="Doetsch A."/>
            <person name="Huch M."/>
        </authorList>
    </citation>
    <scope>NUCLEOTIDE SEQUENCE [LARGE SCALE GENOMIC DNA]</scope>
    <source>
        <strain evidence="2">DSM 22006</strain>
    </source>
</reference>
<dbReference type="EMBL" id="QIBZ01000015">
    <property type="protein sequence ID" value="RNM33636.1"/>
    <property type="molecule type" value="Genomic_DNA"/>
</dbReference>
<name>A0A3N0IAL4_9ACTN</name>
<accession>A0A3N0IAL4</accession>
<gene>
    <name evidence="1" type="ORF">DMP05_08005</name>
</gene>
<keyword evidence="2" id="KW-1185">Reference proteome</keyword>
<dbReference type="RefSeq" id="WP_123219948.1">
    <property type="nucleotide sequence ID" value="NZ_DAWAQT010000017.1"/>
</dbReference>
<comment type="caution">
    <text evidence="1">The sequence shown here is derived from an EMBL/GenBank/DDBJ whole genome shotgun (WGS) entry which is preliminary data.</text>
</comment>
<dbReference type="GeneID" id="98661644"/>
<evidence type="ECO:0000313" key="2">
    <source>
        <dbReference type="Proteomes" id="UP000271472"/>
    </source>
</evidence>
<dbReference type="InterPro" id="IPR046092">
    <property type="entry name" value="DUF6110"/>
</dbReference>
<sequence length="85" mass="8807">MKKATFNTLLVGGGFLLGTAGIKALTSAPAKKAYVHGIACGLRAKNCYQDMVEQAKAEVDDLVAEATYLTSDAKAAKADSEPSAE</sequence>
<protein>
    <submittedName>
        <fullName evidence="1">DUF1490 domain-containing protein</fullName>
    </submittedName>
</protein>